<keyword evidence="1" id="KW-1133">Transmembrane helix</keyword>
<feature type="transmembrane region" description="Helical" evidence="1">
    <location>
        <begin position="84"/>
        <end position="112"/>
    </location>
</feature>
<comment type="caution">
    <text evidence="2">The sequence shown here is derived from an EMBL/GenBank/DDBJ whole genome shotgun (WGS) entry which is preliminary data.</text>
</comment>
<feature type="transmembrane region" description="Helical" evidence="1">
    <location>
        <begin position="164"/>
        <end position="195"/>
    </location>
</feature>
<proteinExistence type="predicted"/>
<evidence type="ECO:0000313" key="3">
    <source>
        <dbReference type="Proteomes" id="UP000621799"/>
    </source>
</evidence>
<dbReference type="EMBL" id="JADEXN010000305">
    <property type="protein sequence ID" value="MBE9042146.1"/>
    <property type="molecule type" value="Genomic_DNA"/>
</dbReference>
<dbReference type="Pfam" id="PF09852">
    <property type="entry name" value="DUF2079"/>
    <property type="match status" value="1"/>
</dbReference>
<feature type="transmembrane region" description="Helical" evidence="1">
    <location>
        <begin position="319"/>
        <end position="337"/>
    </location>
</feature>
<accession>A0A928ZAZ4</accession>
<keyword evidence="1" id="KW-0812">Transmembrane</keyword>
<dbReference type="Proteomes" id="UP000621799">
    <property type="component" value="Unassembled WGS sequence"/>
</dbReference>
<organism evidence="2 3">
    <name type="scientific">Zarconia navalis LEGE 11467</name>
    <dbReference type="NCBI Taxonomy" id="1828826"/>
    <lineage>
        <taxon>Bacteria</taxon>
        <taxon>Bacillati</taxon>
        <taxon>Cyanobacteriota</taxon>
        <taxon>Cyanophyceae</taxon>
        <taxon>Oscillatoriophycideae</taxon>
        <taxon>Oscillatoriales</taxon>
        <taxon>Oscillatoriales incertae sedis</taxon>
        <taxon>Zarconia</taxon>
        <taxon>Zarconia navalis</taxon>
    </lineage>
</organism>
<dbReference type="InterPro" id="IPR018650">
    <property type="entry name" value="STSV1_Orf64"/>
</dbReference>
<feature type="transmembrane region" description="Helical" evidence="1">
    <location>
        <begin position="121"/>
        <end position="144"/>
    </location>
</feature>
<feature type="transmembrane region" description="Helical" evidence="1">
    <location>
        <begin position="202"/>
        <end position="225"/>
    </location>
</feature>
<feature type="transmembrane region" description="Helical" evidence="1">
    <location>
        <begin position="286"/>
        <end position="307"/>
    </location>
</feature>
<keyword evidence="1" id="KW-0472">Membrane</keyword>
<evidence type="ECO:0000256" key="1">
    <source>
        <dbReference type="SAM" id="Phobius"/>
    </source>
</evidence>
<evidence type="ECO:0000313" key="2">
    <source>
        <dbReference type="EMBL" id="MBE9042146.1"/>
    </source>
</evidence>
<feature type="transmembrane region" description="Helical" evidence="1">
    <location>
        <begin position="349"/>
        <end position="366"/>
    </location>
</feature>
<name>A0A928ZAZ4_9CYAN</name>
<keyword evidence="3" id="KW-1185">Reference proteome</keyword>
<reference evidence="2" key="1">
    <citation type="submission" date="2020-10" db="EMBL/GenBank/DDBJ databases">
        <authorList>
            <person name="Castelo-Branco R."/>
            <person name="Eusebio N."/>
            <person name="Adriana R."/>
            <person name="Vieira A."/>
            <person name="Brugerolle De Fraissinette N."/>
            <person name="Rezende De Castro R."/>
            <person name="Schneider M.P."/>
            <person name="Vasconcelos V."/>
            <person name="Leao P.N."/>
        </authorList>
    </citation>
    <scope>NUCLEOTIDE SEQUENCE</scope>
    <source>
        <strain evidence="2">LEGE 11467</strain>
    </source>
</reference>
<protein>
    <submittedName>
        <fullName evidence="2">DUF2079 domain-containing protein</fullName>
    </submittedName>
</protein>
<sequence length="562" mass="63422">MGAALAFFGICLVLILHRYYTFYASFDQGIFNQVFWNNSHGRLFESSLSSSLSIDVVGDNQIPEVYYHRLGQHFTPALLFWLPFYALFPTAATLSVLQVTLVTAAGIVLYFLARQSVSSPIAAAIAVSYYAANAILGPTLGNFHDSCQLPLFMFGLLLAMEKRWWWLFWVLAGCILMVREDSGVSLFGVGVYLVLSRRYPRVGLAVCALSFGYILVLTNAIMPLFSEDVSRRFTIERFGQYADGTEASTLEIIWGILSKPQILIRELLTPFDRTINYILGQCLPLAFVPVLSPTAWAIAGFPLFKLLIAKGQTVLSINIRYAMTIVPGLFYGAIQWWSQNPERFDKISIRRFWIFCMSLSVIITLVSNPNRTLSFAIPDSIQPLVYVPLNRQWEHARQAYPLLDRIPPDAGVAATTGFIPHLSGRRKVLRLPHPDLSRYAEDNRIVGFEDAAMLVLRDPNSDSGETFRFPLLEVRDDAGEVVRMDYAIADLWHLQEYQAAFKHDRFLLQALVWAIDGLTESGDYGIVDFQDGIILMQQGKMSDPDAVAQWDTFREELNTRSL</sequence>
<gene>
    <name evidence="2" type="ORF">IQ235_15305</name>
</gene>
<dbReference type="RefSeq" id="WP_264322326.1">
    <property type="nucleotide sequence ID" value="NZ_JADEXN010000305.1"/>
</dbReference>
<dbReference type="AlphaFoldDB" id="A0A928ZAZ4"/>